<dbReference type="GO" id="GO:0005634">
    <property type="term" value="C:nucleus"/>
    <property type="evidence" value="ECO:0007669"/>
    <property type="project" value="TreeGrafter"/>
</dbReference>
<evidence type="ECO:0000259" key="6">
    <source>
        <dbReference type="PROSITE" id="PS50089"/>
    </source>
</evidence>
<evidence type="ECO:0000313" key="7">
    <source>
        <dbReference type="EMBL" id="UTX42945.1"/>
    </source>
</evidence>
<organism evidence="7 8">
    <name type="scientific">Encephalitozoon hellem</name>
    <name type="common">Microsporidian parasite</name>
    <dbReference type="NCBI Taxonomy" id="27973"/>
    <lineage>
        <taxon>Eukaryota</taxon>
        <taxon>Fungi</taxon>
        <taxon>Fungi incertae sedis</taxon>
        <taxon>Microsporidia</taxon>
        <taxon>Unikaryonidae</taxon>
        <taxon>Encephalitozoon</taxon>
    </lineage>
</organism>
<dbReference type="Gene3D" id="3.30.40.10">
    <property type="entry name" value="Zinc/RING finger domain, C3HC4 (zinc finger)"/>
    <property type="match status" value="1"/>
</dbReference>
<feature type="transmembrane region" description="Helical" evidence="5">
    <location>
        <begin position="133"/>
        <end position="166"/>
    </location>
</feature>
<dbReference type="InterPro" id="IPR001841">
    <property type="entry name" value="Znf_RING"/>
</dbReference>
<feature type="transmembrane region" description="Helical" evidence="5">
    <location>
        <begin position="61"/>
        <end position="78"/>
    </location>
</feature>
<dbReference type="SUPFAM" id="SSF57850">
    <property type="entry name" value="RING/U-box"/>
    <property type="match status" value="1"/>
</dbReference>
<dbReference type="Pfam" id="PF13639">
    <property type="entry name" value="zf-RING_2"/>
    <property type="match status" value="1"/>
</dbReference>
<evidence type="ECO:0000313" key="8">
    <source>
        <dbReference type="Proteomes" id="UP001059546"/>
    </source>
</evidence>
<dbReference type="PROSITE" id="PS50089">
    <property type="entry name" value="ZF_RING_2"/>
    <property type="match status" value="1"/>
</dbReference>
<accession>A0A9Q9C3P9</accession>
<evidence type="ECO:0000256" key="2">
    <source>
        <dbReference type="ARBA" id="ARBA00022771"/>
    </source>
</evidence>
<protein>
    <submittedName>
        <fullName evidence="7">RING-finger domain-containing protein</fullName>
    </submittedName>
</protein>
<dbReference type="EMBL" id="CP075150">
    <property type="protein sequence ID" value="UTX42945.1"/>
    <property type="molecule type" value="Genomic_DNA"/>
</dbReference>
<dbReference type="AlphaFoldDB" id="A0A9Q9C3P9"/>
<keyword evidence="5" id="KW-0812">Transmembrane</keyword>
<reference evidence="7" key="1">
    <citation type="submission" date="2021-05" db="EMBL/GenBank/DDBJ databases">
        <title>Encephalitozoon hellem ATCC 50604 Complete Genome.</title>
        <authorList>
            <person name="Mascarenhas dos Santos A.C."/>
            <person name="Julian A.T."/>
            <person name="Pombert J.-F."/>
        </authorList>
    </citation>
    <scope>NUCLEOTIDE SEQUENCE</scope>
    <source>
        <strain evidence="7">ATCC 50604</strain>
    </source>
</reference>
<dbReference type="GO" id="GO:0061630">
    <property type="term" value="F:ubiquitin protein ligase activity"/>
    <property type="evidence" value="ECO:0007669"/>
    <property type="project" value="TreeGrafter"/>
</dbReference>
<evidence type="ECO:0000256" key="4">
    <source>
        <dbReference type="PROSITE-ProRule" id="PRU00175"/>
    </source>
</evidence>
<dbReference type="InterPro" id="IPR011016">
    <property type="entry name" value="Znf_RING-CH"/>
</dbReference>
<dbReference type="GO" id="GO:0008270">
    <property type="term" value="F:zinc ion binding"/>
    <property type="evidence" value="ECO:0007669"/>
    <property type="project" value="UniProtKB-KW"/>
</dbReference>
<dbReference type="InterPro" id="IPR051834">
    <property type="entry name" value="RING_finger_E3_ligase"/>
</dbReference>
<evidence type="ECO:0000256" key="3">
    <source>
        <dbReference type="ARBA" id="ARBA00022833"/>
    </source>
</evidence>
<dbReference type="GO" id="GO:0006511">
    <property type="term" value="P:ubiquitin-dependent protein catabolic process"/>
    <property type="evidence" value="ECO:0007669"/>
    <property type="project" value="TreeGrafter"/>
</dbReference>
<dbReference type="SMART" id="SM00184">
    <property type="entry name" value="RING"/>
    <property type="match status" value="1"/>
</dbReference>
<keyword evidence="1" id="KW-0479">Metal-binding</keyword>
<dbReference type="PANTHER" id="PTHR45931">
    <property type="entry name" value="SI:CH211-59O9.10"/>
    <property type="match status" value="1"/>
</dbReference>
<sequence length="246" mass="28666">MDVREGEEDFVNSQTQERTNALKFLKVLIVMEGFLKVLKILISCAVLFLTRNEKCEVPLKLFLLVYMVITIAKFGIFMSKNLPFFRINRIPEYRENTDITLFSNFIEALLLFWYLIGFNWIQECENCSVANPLLYYTTVVFVGLGFVAFIAPLIAIVLLLFLITFVKPKLQEVMYKDQSDVSDDTYHCAICFDNYIPGIKLKLLPCGHHFHQECIDEWLDLKDTCPLCKRNINLLYDLIDPPEYDV</sequence>
<evidence type="ECO:0000256" key="5">
    <source>
        <dbReference type="SAM" id="Phobius"/>
    </source>
</evidence>
<feature type="domain" description="RING-type" evidence="6">
    <location>
        <begin position="188"/>
        <end position="229"/>
    </location>
</feature>
<name>A0A9Q9C3P9_ENCHE</name>
<keyword evidence="5" id="KW-0472">Membrane</keyword>
<evidence type="ECO:0000256" key="1">
    <source>
        <dbReference type="ARBA" id="ARBA00022723"/>
    </source>
</evidence>
<dbReference type="SMART" id="SM00744">
    <property type="entry name" value="RINGv"/>
    <property type="match status" value="1"/>
</dbReference>
<keyword evidence="5" id="KW-1133">Transmembrane helix</keyword>
<feature type="transmembrane region" description="Helical" evidence="5">
    <location>
        <begin position="27"/>
        <end position="49"/>
    </location>
</feature>
<dbReference type="InterPro" id="IPR013083">
    <property type="entry name" value="Znf_RING/FYVE/PHD"/>
</dbReference>
<proteinExistence type="predicted"/>
<gene>
    <name evidence="7" type="ORF">GPU96_04g06770</name>
</gene>
<keyword evidence="3" id="KW-0862">Zinc</keyword>
<keyword evidence="2 4" id="KW-0863">Zinc-finger</keyword>
<feature type="transmembrane region" description="Helical" evidence="5">
    <location>
        <begin position="99"/>
        <end position="121"/>
    </location>
</feature>
<dbReference type="PANTHER" id="PTHR45931:SF3">
    <property type="entry name" value="RING ZINC FINGER-CONTAINING PROTEIN"/>
    <property type="match status" value="1"/>
</dbReference>
<dbReference type="Proteomes" id="UP001059546">
    <property type="component" value="Chromosome IV"/>
</dbReference>